<feature type="domain" description="Amino acid transporter transmembrane" evidence="9">
    <location>
        <begin position="188"/>
        <end position="597"/>
    </location>
</feature>
<dbReference type="PANTHER" id="PTHR22950">
    <property type="entry name" value="AMINO ACID TRANSPORTER"/>
    <property type="match status" value="1"/>
</dbReference>
<dbReference type="InterPro" id="IPR013057">
    <property type="entry name" value="AA_transpt_TM"/>
</dbReference>
<feature type="region of interest" description="Disordered" evidence="7">
    <location>
        <begin position="84"/>
        <end position="112"/>
    </location>
</feature>
<keyword evidence="6 8" id="KW-0472">Membrane</keyword>
<dbReference type="GO" id="GO:0005774">
    <property type="term" value="C:vacuolar membrane"/>
    <property type="evidence" value="ECO:0007669"/>
    <property type="project" value="TreeGrafter"/>
</dbReference>
<dbReference type="AlphaFoldDB" id="A0AAD3H6Y6"/>
<feature type="transmembrane region" description="Helical" evidence="8">
    <location>
        <begin position="285"/>
        <end position="307"/>
    </location>
</feature>
<keyword evidence="4" id="KW-0029">Amino-acid transport</keyword>
<feature type="compositionally biased region" description="Polar residues" evidence="7">
    <location>
        <begin position="10"/>
        <end position="20"/>
    </location>
</feature>
<evidence type="ECO:0000256" key="8">
    <source>
        <dbReference type="SAM" id="Phobius"/>
    </source>
</evidence>
<evidence type="ECO:0000256" key="7">
    <source>
        <dbReference type="SAM" id="MobiDB-lite"/>
    </source>
</evidence>
<gene>
    <name evidence="10" type="ORF">CTEN210_08695</name>
</gene>
<dbReference type="EMBL" id="BLLK01000045">
    <property type="protein sequence ID" value="GFH52219.1"/>
    <property type="molecule type" value="Genomic_DNA"/>
</dbReference>
<feature type="transmembrane region" description="Helical" evidence="8">
    <location>
        <begin position="344"/>
        <end position="368"/>
    </location>
</feature>
<evidence type="ECO:0000256" key="2">
    <source>
        <dbReference type="ARBA" id="ARBA00022448"/>
    </source>
</evidence>
<dbReference type="Proteomes" id="UP001054902">
    <property type="component" value="Unassembled WGS sequence"/>
</dbReference>
<feature type="transmembrane region" description="Helical" evidence="8">
    <location>
        <begin position="430"/>
        <end position="453"/>
    </location>
</feature>
<feature type="transmembrane region" description="Helical" evidence="8">
    <location>
        <begin position="220"/>
        <end position="240"/>
    </location>
</feature>
<reference evidence="10 11" key="1">
    <citation type="journal article" date="2021" name="Sci. Rep.">
        <title>The genome of the diatom Chaetoceros tenuissimus carries an ancient integrated fragment of an extant virus.</title>
        <authorList>
            <person name="Hongo Y."/>
            <person name="Kimura K."/>
            <person name="Takaki Y."/>
            <person name="Yoshida Y."/>
            <person name="Baba S."/>
            <person name="Kobayashi G."/>
            <person name="Nagasaki K."/>
            <person name="Hano T."/>
            <person name="Tomaru Y."/>
        </authorList>
    </citation>
    <scope>NUCLEOTIDE SEQUENCE [LARGE SCALE GENOMIC DNA]</scope>
    <source>
        <strain evidence="10 11">NIES-3715</strain>
    </source>
</reference>
<keyword evidence="11" id="KW-1185">Reference proteome</keyword>
<comment type="caution">
    <text evidence="10">The sequence shown here is derived from an EMBL/GenBank/DDBJ whole genome shotgun (WGS) entry which is preliminary data.</text>
</comment>
<feature type="transmembrane region" description="Helical" evidence="8">
    <location>
        <begin position="397"/>
        <end position="418"/>
    </location>
</feature>
<dbReference type="Pfam" id="PF01490">
    <property type="entry name" value="Aa_trans"/>
    <property type="match status" value="1"/>
</dbReference>
<feature type="transmembrane region" description="Helical" evidence="8">
    <location>
        <begin position="478"/>
        <end position="502"/>
    </location>
</feature>
<protein>
    <recommendedName>
        <fullName evidence="9">Amino acid transporter transmembrane domain-containing protein</fullName>
    </recommendedName>
</protein>
<comment type="subcellular location">
    <subcellularLocation>
        <location evidence="1">Membrane</location>
        <topology evidence="1">Multi-pass membrane protein</topology>
    </subcellularLocation>
</comment>
<feature type="transmembrane region" description="Helical" evidence="8">
    <location>
        <begin position="579"/>
        <end position="598"/>
    </location>
</feature>
<evidence type="ECO:0000313" key="10">
    <source>
        <dbReference type="EMBL" id="GFH52219.1"/>
    </source>
</evidence>
<accession>A0AAD3H6Y6</accession>
<evidence type="ECO:0000256" key="6">
    <source>
        <dbReference type="ARBA" id="ARBA00023136"/>
    </source>
</evidence>
<sequence length="600" mass="65384">MEPTSDEIPSESTPLVNSTALEVGESNVDDSTEHTSSPDLEAGNAFNQFEESELEKPWPATFERSISLLAGPISDTDFIEQITKSPKITPNIGARRKQNEFNTPDMGPGMLRPQSTFKQGIVKVQSLDFGAGMKKESDAHAYRMKLLEAQKKKKQDQPTSKVGEDLRKKKEQQDSGGHGHGLPDSGEKASFGQCIFNMANILMGVGMLGLPYIFKSAGWFGGAFVTIFFSSVAYRTSILLGRELNGDARPIALFFDTKNAPSRMRKPINSFPAIAREAFGKCGTILLSSVLYFELFSCLAIFFVTLGDHLYSLFPQISVTQHMIHVSFALAVPTALLRTPTLLSYLSAVGTVATAGVVSAVAGSAIYFGDISESVAERKHIDMSNTPTHEYWEPSGLAIAFGLIAYTFSGHAIIPSIYSSMKKPQEYESMIGFTFTVVSFCCLIVAVSGYWMFGSLVDDQITLSLEKNSGDGNILMKVLTWLMILTAFSKFTLTAFPLALGFEEIIAPCLPSDRWMDFLSSIIKLLLIAAALAVAVFVPSFSVLCSLVGLICTMIVSVIFPAAAHLKLFGPQLSLWDKFLDWTFVLLGTFMAVIGTISST</sequence>
<evidence type="ECO:0000256" key="3">
    <source>
        <dbReference type="ARBA" id="ARBA00022692"/>
    </source>
</evidence>
<evidence type="ECO:0000259" key="9">
    <source>
        <dbReference type="Pfam" id="PF01490"/>
    </source>
</evidence>
<evidence type="ECO:0000256" key="1">
    <source>
        <dbReference type="ARBA" id="ARBA00004141"/>
    </source>
</evidence>
<proteinExistence type="predicted"/>
<keyword evidence="5 8" id="KW-1133">Transmembrane helix</keyword>
<evidence type="ECO:0000313" key="11">
    <source>
        <dbReference type="Proteomes" id="UP001054902"/>
    </source>
</evidence>
<feature type="region of interest" description="Disordered" evidence="7">
    <location>
        <begin position="1"/>
        <end position="57"/>
    </location>
</feature>
<feature type="compositionally biased region" description="Basic and acidic residues" evidence="7">
    <location>
        <begin position="162"/>
        <end position="173"/>
    </location>
</feature>
<organism evidence="10 11">
    <name type="scientific">Chaetoceros tenuissimus</name>
    <dbReference type="NCBI Taxonomy" id="426638"/>
    <lineage>
        <taxon>Eukaryota</taxon>
        <taxon>Sar</taxon>
        <taxon>Stramenopiles</taxon>
        <taxon>Ochrophyta</taxon>
        <taxon>Bacillariophyta</taxon>
        <taxon>Coscinodiscophyceae</taxon>
        <taxon>Chaetocerotophycidae</taxon>
        <taxon>Chaetocerotales</taxon>
        <taxon>Chaetocerotaceae</taxon>
        <taxon>Chaetoceros</taxon>
    </lineage>
</organism>
<keyword evidence="2" id="KW-0813">Transport</keyword>
<evidence type="ECO:0000256" key="5">
    <source>
        <dbReference type="ARBA" id="ARBA00022989"/>
    </source>
</evidence>
<dbReference type="PANTHER" id="PTHR22950:SF692">
    <property type="entry name" value="TRANSMEMBRANE AMINO ACID TRANSPORTER FAMILY PROTEIN"/>
    <property type="match status" value="1"/>
</dbReference>
<feature type="region of interest" description="Disordered" evidence="7">
    <location>
        <begin position="148"/>
        <end position="185"/>
    </location>
</feature>
<feature type="transmembrane region" description="Helical" evidence="8">
    <location>
        <begin position="522"/>
        <end position="541"/>
    </location>
</feature>
<keyword evidence="3 8" id="KW-0812">Transmembrane</keyword>
<name>A0AAD3H6Y6_9STRA</name>
<feature type="transmembrane region" description="Helical" evidence="8">
    <location>
        <begin position="547"/>
        <end position="567"/>
    </location>
</feature>
<dbReference type="GO" id="GO:0015179">
    <property type="term" value="F:L-amino acid transmembrane transporter activity"/>
    <property type="evidence" value="ECO:0007669"/>
    <property type="project" value="TreeGrafter"/>
</dbReference>
<evidence type="ECO:0000256" key="4">
    <source>
        <dbReference type="ARBA" id="ARBA00022970"/>
    </source>
</evidence>